<dbReference type="PANTHER" id="PTHR45852:SF1">
    <property type="entry name" value="SERINE_THREONINE-PROTEIN KINASE RIO2"/>
    <property type="match status" value="1"/>
</dbReference>
<keyword evidence="7 15" id="KW-0808">Transferase</keyword>
<evidence type="ECO:0000313" key="16">
    <source>
        <dbReference type="EMBL" id="GGB41750.1"/>
    </source>
</evidence>
<keyword evidence="11 15" id="KW-0448">Lipopolysaccharide biosynthesis</keyword>
<dbReference type="InterPro" id="IPR011009">
    <property type="entry name" value="Kinase-like_dom_sf"/>
</dbReference>
<evidence type="ECO:0000256" key="2">
    <source>
        <dbReference type="ARBA" id="ARBA00004713"/>
    </source>
</evidence>
<gene>
    <name evidence="15 16" type="primary">kdkA</name>
    <name evidence="16" type="ORF">GCM10011502_13820</name>
</gene>
<evidence type="ECO:0000313" key="17">
    <source>
        <dbReference type="Proteomes" id="UP000646152"/>
    </source>
</evidence>
<comment type="catalytic activity">
    <reaction evidence="14 15">
        <text>an alpha-Kdo-(2-&gt;6)-lipid IVA + ATP = a 4-O-phospho-alpha-Kdo-(2-&gt;6)-lipid IVA + ADP + H(+)</text>
        <dbReference type="Rhea" id="RHEA:74271"/>
        <dbReference type="ChEBI" id="CHEBI:15378"/>
        <dbReference type="ChEBI" id="CHEBI:30616"/>
        <dbReference type="ChEBI" id="CHEBI:176428"/>
        <dbReference type="ChEBI" id="CHEBI:193140"/>
        <dbReference type="ChEBI" id="CHEBI:456216"/>
        <dbReference type="EC" id="2.7.1.166"/>
    </reaction>
</comment>
<dbReference type="HAMAP" id="MF_00521">
    <property type="entry name" value="KDO_kinase"/>
    <property type="match status" value="1"/>
</dbReference>
<evidence type="ECO:0000256" key="13">
    <source>
        <dbReference type="ARBA" id="ARBA00029511"/>
    </source>
</evidence>
<keyword evidence="6 15" id="KW-0997">Cell inner membrane</keyword>
<dbReference type="RefSeq" id="WP_188629377.1">
    <property type="nucleotide sequence ID" value="NZ_BMKE01000009.1"/>
</dbReference>
<dbReference type="Proteomes" id="UP000646152">
    <property type="component" value="Unassembled WGS sequence"/>
</dbReference>
<evidence type="ECO:0000256" key="7">
    <source>
        <dbReference type="ARBA" id="ARBA00022679"/>
    </source>
</evidence>
<comment type="similarity">
    <text evidence="3 15">Belongs to the protein kinase superfamily. KdkA/RfaP family.</text>
</comment>
<dbReference type="EC" id="2.7.1.166" evidence="4 15"/>
<evidence type="ECO:0000256" key="14">
    <source>
        <dbReference type="ARBA" id="ARBA00034417"/>
    </source>
</evidence>
<dbReference type="EMBL" id="BMKE01000009">
    <property type="protein sequence ID" value="GGB41750.1"/>
    <property type="molecule type" value="Genomic_DNA"/>
</dbReference>
<dbReference type="Gene3D" id="1.10.510.10">
    <property type="entry name" value="Transferase(Phosphotransferase) domain 1"/>
    <property type="match status" value="1"/>
</dbReference>
<dbReference type="GO" id="GO:0016301">
    <property type="term" value="F:kinase activity"/>
    <property type="evidence" value="ECO:0007669"/>
    <property type="project" value="UniProtKB-KW"/>
</dbReference>
<evidence type="ECO:0000256" key="8">
    <source>
        <dbReference type="ARBA" id="ARBA00022741"/>
    </source>
</evidence>
<name>A0ABQ1IJZ7_9GAMM</name>
<comment type="pathway">
    <text evidence="2 15">Bacterial outer membrane biogenesis; LPS core biosynthesis.</text>
</comment>
<evidence type="ECO:0000256" key="5">
    <source>
        <dbReference type="ARBA" id="ARBA00022475"/>
    </source>
</evidence>
<keyword evidence="17" id="KW-1185">Reference proteome</keyword>
<keyword evidence="12 15" id="KW-0472">Membrane</keyword>
<keyword evidence="10 15" id="KW-0067">ATP-binding</keyword>
<evidence type="ECO:0000256" key="10">
    <source>
        <dbReference type="ARBA" id="ARBA00022840"/>
    </source>
</evidence>
<proteinExistence type="inferred from homology"/>
<evidence type="ECO:0000256" key="3">
    <source>
        <dbReference type="ARBA" id="ARBA00010327"/>
    </source>
</evidence>
<evidence type="ECO:0000256" key="6">
    <source>
        <dbReference type="ARBA" id="ARBA00022519"/>
    </source>
</evidence>
<feature type="active site" evidence="15">
    <location>
        <position position="166"/>
    </location>
</feature>
<dbReference type="Pfam" id="PF06293">
    <property type="entry name" value="Kdo"/>
    <property type="match status" value="1"/>
</dbReference>
<keyword evidence="5 15" id="KW-1003">Cell membrane</keyword>
<evidence type="ECO:0000256" key="4">
    <source>
        <dbReference type="ARBA" id="ARBA00011988"/>
    </source>
</evidence>
<organism evidence="16 17">
    <name type="scientific">Oceanisphaera marina</name>
    <dbReference type="NCBI Taxonomy" id="2017550"/>
    <lineage>
        <taxon>Bacteria</taxon>
        <taxon>Pseudomonadati</taxon>
        <taxon>Pseudomonadota</taxon>
        <taxon>Gammaproteobacteria</taxon>
        <taxon>Aeromonadales</taxon>
        <taxon>Aeromonadaceae</taxon>
        <taxon>Oceanisphaera</taxon>
    </lineage>
</organism>
<keyword evidence="8 15" id="KW-0547">Nucleotide-binding</keyword>
<dbReference type="SUPFAM" id="SSF56112">
    <property type="entry name" value="Protein kinase-like (PK-like)"/>
    <property type="match status" value="1"/>
</dbReference>
<evidence type="ECO:0000256" key="12">
    <source>
        <dbReference type="ARBA" id="ARBA00023136"/>
    </source>
</evidence>
<evidence type="ECO:0000256" key="9">
    <source>
        <dbReference type="ARBA" id="ARBA00022777"/>
    </source>
</evidence>
<comment type="subcellular location">
    <subcellularLocation>
        <location evidence="1 15">Cell inner membrane</location>
        <topology evidence="1 15">Peripheral membrane protein</topology>
        <orientation evidence="1 15">Cytoplasmic side</orientation>
    </subcellularLocation>
</comment>
<evidence type="ECO:0000256" key="11">
    <source>
        <dbReference type="ARBA" id="ARBA00022985"/>
    </source>
</evidence>
<dbReference type="NCBIfam" id="NF002475">
    <property type="entry name" value="PRK01723.1"/>
    <property type="match status" value="1"/>
</dbReference>
<evidence type="ECO:0000256" key="15">
    <source>
        <dbReference type="HAMAP-Rule" id="MF_00521"/>
    </source>
</evidence>
<accession>A0ABQ1IJZ7</accession>
<reference evidence="17" key="1">
    <citation type="journal article" date="2019" name="Int. J. Syst. Evol. Microbiol.">
        <title>The Global Catalogue of Microorganisms (GCM) 10K type strain sequencing project: providing services to taxonomists for standard genome sequencing and annotation.</title>
        <authorList>
            <consortium name="The Broad Institute Genomics Platform"/>
            <consortium name="The Broad Institute Genome Sequencing Center for Infectious Disease"/>
            <person name="Wu L."/>
            <person name="Ma J."/>
        </authorList>
    </citation>
    <scope>NUCLEOTIDE SEQUENCE [LARGE SCALE GENOMIC DNA]</scope>
    <source>
        <strain evidence="17">CGMCC 1.15923</strain>
    </source>
</reference>
<comment type="function">
    <text evidence="15">Catalyzes the ATP-dependent phosphorylation of the 3-deoxy-D-manno-octulosonic acid (Kdo) residue in Kdo-lipid IV(A) at the 4-OH position.</text>
</comment>
<protein>
    <recommendedName>
        <fullName evidence="13 15">3-deoxy-D-manno-octulosonic acid kinase</fullName>
        <shortName evidence="15">Kdo kinase</shortName>
        <ecNumber evidence="4 15">2.7.1.166</ecNumber>
    </recommendedName>
</protein>
<dbReference type="PANTHER" id="PTHR45852">
    <property type="entry name" value="SER/THR-PROTEIN KINASE RIO2"/>
    <property type="match status" value="1"/>
</dbReference>
<sequence>MERIEHGSEIIWYDPECFGAFNRDFFEIDYWREQNAIRGKAVGRNTTWFVEDAVGHKVLRHYYRGGMIGRVMEDTFLHVAESKSRAMAEFTVLAKLYRRGLPVPRPCAARMVRSNLVYRADIILSRINNSRDLVAILKERALSKSEWQTVGKTIRQFHEAGLYHADLNSHNILLDDDGKVWLIDFDKCHFRQPSTWTRENMDRLLRSFRKEKGLHPEFHWQEADWRTLLNSYKSKQL</sequence>
<dbReference type="InterPro" id="IPR022826">
    <property type="entry name" value="KDO_kinase"/>
</dbReference>
<comment type="caution">
    <text evidence="16">The sequence shown here is derived from an EMBL/GenBank/DDBJ whole genome shotgun (WGS) entry which is preliminary data.</text>
</comment>
<evidence type="ECO:0000256" key="1">
    <source>
        <dbReference type="ARBA" id="ARBA00004515"/>
    </source>
</evidence>
<keyword evidence="9 15" id="KW-0418">Kinase</keyword>